<dbReference type="SMART" id="SM00421">
    <property type="entry name" value="HTH_LUXR"/>
    <property type="match status" value="1"/>
</dbReference>
<keyword evidence="3" id="KW-0804">Transcription</keyword>
<dbReference type="EMBL" id="PFNG01000157">
    <property type="protein sequence ID" value="PIZ38198.1"/>
    <property type="molecule type" value="Genomic_DNA"/>
</dbReference>
<proteinExistence type="predicted"/>
<dbReference type="GO" id="GO:0003677">
    <property type="term" value="F:DNA binding"/>
    <property type="evidence" value="ECO:0007669"/>
    <property type="project" value="UniProtKB-KW"/>
</dbReference>
<dbReference type="PANTHER" id="PTHR44688:SF16">
    <property type="entry name" value="DNA-BINDING TRANSCRIPTIONAL ACTIVATOR DEVR_DOSR"/>
    <property type="match status" value="1"/>
</dbReference>
<name>A0A2M7T7G6_9ACTN</name>
<dbReference type="Gene3D" id="1.10.10.10">
    <property type="entry name" value="Winged helix-like DNA-binding domain superfamily/Winged helix DNA-binding domain"/>
    <property type="match status" value="1"/>
</dbReference>
<gene>
    <name evidence="5" type="ORF">COY37_06650</name>
</gene>
<dbReference type="GO" id="GO:0006355">
    <property type="term" value="P:regulation of DNA-templated transcription"/>
    <property type="evidence" value="ECO:0007669"/>
    <property type="project" value="InterPro"/>
</dbReference>
<dbReference type="PRINTS" id="PR00038">
    <property type="entry name" value="HTHLUXR"/>
</dbReference>
<organism evidence="5 6">
    <name type="scientific">Candidatus Aquicultor secundus</name>
    <dbReference type="NCBI Taxonomy" id="1973895"/>
    <lineage>
        <taxon>Bacteria</taxon>
        <taxon>Bacillati</taxon>
        <taxon>Actinomycetota</taxon>
        <taxon>Candidatus Aquicultoria</taxon>
        <taxon>Candidatus Aquicultorales</taxon>
        <taxon>Candidatus Aquicultoraceae</taxon>
        <taxon>Candidatus Aquicultor</taxon>
    </lineage>
</organism>
<dbReference type="InterPro" id="IPR016032">
    <property type="entry name" value="Sig_transdc_resp-reg_C-effctor"/>
</dbReference>
<dbReference type="SUPFAM" id="SSF46894">
    <property type="entry name" value="C-terminal effector domain of the bipartite response regulators"/>
    <property type="match status" value="1"/>
</dbReference>
<reference evidence="6" key="1">
    <citation type="submission" date="2017-09" db="EMBL/GenBank/DDBJ databases">
        <title>Depth-based differentiation of microbial function through sediment-hosted aquifers and enrichment of novel symbionts in the deep terrestrial subsurface.</title>
        <authorList>
            <person name="Probst A.J."/>
            <person name="Ladd B."/>
            <person name="Jarett J.K."/>
            <person name="Geller-Mcgrath D.E."/>
            <person name="Sieber C.M.K."/>
            <person name="Emerson J.B."/>
            <person name="Anantharaman K."/>
            <person name="Thomas B.C."/>
            <person name="Malmstrom R."/>
            <person name="Stieglmeier M."/>
            <person name="Klingl A."/>
            <person name="Woyke T."/>
            <person name="Ryan C.M."/>
            <person name="Banfield J.F."/>
        </authorList>
    </citation>
    <scope>NUCLEOTIDE SEQUENCE [LARGE SCALE GENOMIC DNA]</scope>
</reference>
<dbReference type="PROSITE" id="PS50043">
    <property type="entry name" value="HTH_LUXR_2"/>
    <property type="match status" value="1"/>
</dbReference>
<dbReference type="PANTHER" id="PTHR44688">
    <property type="entry name" value="DNA-BINDING TRANSCRIPTIONAL ACTIVATOR DEVR_DOSR"/>
    <property type="match status" value="1"/>
</dbReference>
<comment type="caution">
    <text evidence="5">The sequence shown here is derived from an EMBL/GenBank/DDBJ whole genome shotgun (WGS) entry which is preliminary data.</text>
</comment>
<dbReference type="InterPro" id="IPR036388">
    <property type="entry name" value="WH-like_DNA-bd_sf"/>
</dbReference>
<dbReference type="AlphaFoldDB" id="A0A2M7T7G6"/>
<evidence type="ECO:0000256" key="2">
    <source>
        <dbReference type="ARBA" id="ARBA00023125"/>
    </source>
</evidence>
<keyword evidence="1" id="KW-0805">Transcription regulation</keyword>
<sequence>MHDKQINPQDLSMIDNETIIKQVASTKLTGREKQVLSRLVKGLPYKQIASELSISKKTVEFHSSKIFKKLQVSDRFELADIITQDKS</sequence>
<evidence type="ECO:0000259" key="4">
    <source>
        <dbReference type="PROSITE" id="PS50043"/>
    </source>
</evidence>
<evidence type="ECO:0000313" key="5">
    <source>
        <dbReference type="EMBL" id="PIZ38198.1"/>
    </source>
</evidence>
<evidence type="ECO:0000256" key="3">
    <source>
        <dbReference type="ARBA" id="ARBA00023163"/>
    </source>
</evidence>
<dbReference type="CDD" id="cd06170">
    <property type="entry name" value="LuxR_C_like"/>
    <property type="match status" value="1"/>
</dbReference>
<evidence type="ECO:0000313" key="6">
    <source>
        <dbReference type="Proteomes" id="UP000230956"/>
    </source>
</evidence>
<accession>A0A2M7T7G6</accession>
<dbReference type="RefSeq" id="WP_286678778.1">
    <property type="nucleotide sequence ID" value="NZ_MNXI01000104.1"/>
</dbReference>
<dbReference type="Proteomes" id="UP000230956">
    <property type="component" value="Unassembled WGS sequence"/>
</dbReference>
<keyword evidence="2" id="KW-0238">DNA-binding</keyword>
<feature type="domain" description="HTH luxR-type" evidence="4">
    <location>
        <begin position="21"/>
        <end position="86"/>
    </location>
</feature>
<dbReference type="Pfam" id="PF00196">
    <property type="entry name" value="GerE"/>
    <property type="match status" value="1"/>
</dbReference>
<protein>
    <recommendedName>
        <fullName evidence="4">HTH luxR-type domain-containing protein</fullName>
    </recommendedName>
</protein>
<dbReference type="InterPro" id="IPR000792">
    <property type="entry name" value="Tscrpt_reg_LuxR_C"/>
</dbReference>
<evidence type="ECO:0000256" key="1">
    <source>
        <dbReference type="ARBA" id="ARBA00023015"/>
    </source>
</evidence>